<dbReference type="GO" id="GO:0032259">
    <property type="term" value="P:methylation"/>
    <property type="evidence" value="ECO:0007669"/>
    <property type="project" value="UniProtKB-KW"/>
</dbReference>
<evidence type="ECO:0000256" key="3">
    <source>
        <dbReference type="ARBA" id="ARBA00022691"/>
    </source>
</evidence>
<dbReference type="Gene3D" id="3.90.1410.10">
    <property type="entry name" value="set domain protein methyltransferase, domain 1"/>
    <property type="match status" value="1"/>
</dbReference>
<sequence>MDLEWDRLLQWLSEKGMEVCKDKLPVERRKSIGGCGLFALRPFSPSEVLFRVPATAMMNIRTLSPLYPSKKLDAIQMVSLHLAVHRENPSMDPHFGPYISVLPRDFGFHPLTWIVDENTQVLSFVPPSAMRALDKMLHRFRSDFDKVFQQTHRLLVGMAEWCDLHVCIALLHFNTRCIYQRLKARQSDPDNFTMCPVFDFANHSAHLPHMSPRRSNADKLDVPPRQRFGEDMIFISPADKHLDTDEEIFLKYGAHSNQTLFVEYGFVLPISSEALICGEVDGEVDVFDFIDSLLTNKGNHLQELLDRENYWGDWTLHLSRGSAYPSFRLLAALRLYHLAWDDISEESLKPWKDTLLGHRDTVSKENEENVRRTIVEICRQVAQRGEMRIASLKGARMSASGWEADAFTSIENLWLEEILVSRGVSEAILSGISF</sequence>
<dbReference type="PROSITE" id="PS50280">
    <property type="entry name" value="SET"/>
    <property type="match status" value="1"/>
</dbReference>
<keyword evidence="3" id="KW-0949">S-adenosyl-L-methionine</keyword>
<dbReference type="PANTHER" id="PTHR13271:SF47">
    <property type="entry name" value="ACTIN-HISTIDINE N-METHYLTRANSFERASE"/>
    <property type="match status" value="1"/>
</dbReference>
<dbReference type="InParanoid" id="A0A2H3DSJ8"/>
<feature type="domain" description="SET" evidence="4">
    <location>
        <begin position="15"/>
        <end position="253"/>
    </location>
</feature>
<dbReference type="STRING" id="47427.A0A2H3DSJ8"/>
<proteinExistence type="predicted"/>
<evidence type="ECO:0000256" key="1">
    <source>
        <dbReference type="ARBA" id="ARBA00022603"/>
    </source>
</evidence>
<keyword evidence="6" id="KW-1185">Reference proteome</keyword>
<dbReference type="FunCoup" id="A0A2H3DSJ8">
    <property type="interactions" value="119"/>
</dbReference>
<evidence type="ECO:0000256" key="2">
    <source>
        <dbReference type="ARBA" id="ARBA00022679"/>
    </source>
</evidence>
<dbReference type="OMA" id="ISHMKDE"/>
<dbReference type="OrthoDB" id="341421at2759"/>
<name>A0A2H3DSJ8_ARMGA</name>
<dbReference type="EMBL" id="KZ293650">
    <property type="protein sequence ID" value="PBK96834.1"/>
    <property type="molecule type" value="Genomic_DNA"/>
</dbReference>
<gene>
    <name evidence="5" type="ORF">ARMGADRAFT_1052693</name>
</gene>
<dbReference type="AlphaFoldDB" id="A0A2H3DSJ8"/>
<dbReference type="InterPro" id="IPR046341">
    <property type="entry name" value="SET_dom_sf"/>
</dbReference>
<evidence type="ECO:0000313" key="6">
    <source>
        <dbReference type="Proteomes" id="UP000217790"/>
    </source>
</evidence>
<dbReference type="InterPro" id="IPR001214">
    <property type="entry name" value="SET_dom"/>
</dbReference>
<dbReference type="GO" id="GO:0016279">
    <property type="term" value="F:protein-lysine N-methyltransferase activity"/>
    <property type="evidence" value="ECO:0007669"/>
    <property type="project" value="UniProtKB-ARBA"/>
</dbReference>
<dbReference type="SUPFAM" id="SSF82199">
    <property type="entry name" value="SET domain"/>
    <property type="match status" value="1"/>
</dbReference>
<dbReference type="Proteomes" id="UP000217790">
    <property type="component" value="Unassembled WGS sequence"/>
</dbReference>
<evidence type="ECO:0000313" key="5">
    <source>
        <dbReference type="EMBL" id="PBK96834.1"/>
    </source>
</evidence>
<dbReference type="InterPro" id="IPR050600">
    <property type="entry name" value="SETD3_SETD6_MTase"/>
</dbReference>
<reference evidence="6" key="1">
    <citation type="journal article" date="2017" name="Nat. Ecol. Evol.">
        <title>Genome expansion and lineage-specific genetic innovations in the forest pathogenic fungi Armillaria.</title>
        <authorList>
            <person name="Sipos G."/>
            <person name="Prasanna A.N."/>
            <person name="Walter M.C."/>
            <person name="O'Connor E."/>
            <person name="Balint B."/>
            <person name="Krizsan K."/>
            <person name="Kiss B."/>
            <person name="Hess J."/>
            <person name="Varga T."/>
            <person name="Slot J."/>
            <person name="Riley R."/>
            <person name="Boka B."/>
            <person name="Rigling D."/>
            <person name="Barry K."/>
            <person name="Lee J."/>
            <person name="Mihaltcheva S."/>
            <person name="LaButti K."/>
            <person name="Lipzen A."/>
            <person name="Waldron R."/>
            <person name="Moloney N.M."/>
            <person name="Sperisen C."/>
            <person name="Kredics L."/>
            <person name="Vagvoelgyi C."/>
            <person name="Patrignani A."/>
            <person name="Fitzpatrick D."/>
            <person name="Nagy I."/>
            <person name="Doyle S."/>
            <person name="Anderson J.B."/>
            <person name="Grigoriev I.V."/>
            <person name="Gueldener U."/>
            <person name="Muensterkoetter M."/>
            <person name="Nagy L.G."/>
        </authorList>
    </citation>
    <scope>NUCLEOTIDE SEQUENCE [LARGE SCALE GENOMIC DNA]</scope>
    <source>
        <strain evidence="6">Ar21-2</strain>
    </source>
</reference>
<evidence type="ECO:0000259" key="4">
    <source>
        <dbReference type="PROSITE" id="PS50280"/>
    </source>
</evidence>
<dbReference type="PANTHER" id="PTHR13271">
    <property type="entry name" value="UNCHARACTERIZED PUTATIVE METHYLTRANSFERASE"/>
    <property type="match status" value="1"/>
</dbReference>
<keyword evidence="1" id="KW-0489">Methyltransferase</keyword>
<organism evidence="5 6">
    <name type="scientific">Armillaria gallica</name>
    <name type="common">Bulbous honey fungus</name>
    <name type="synonym">Armillaria bulbosa</name>
    <dbReference type="NCBI Taxonomy" id="47427"/>
    <lineage>
        <taxon>Eukaryota</taxon>
        <taxon>Fungi</taxon>
        <taxon>Dikarya</taxon>
        <taxon>Basidiomycota</taxon>
        <taxon>Agaricomycotina</taxon>
        <taxon>Agaricomycetes</taxon>
        <taxon>Agaricomycetidae</taxon>
        <taxon>Agaricales</taxon>
        <taxon>Marasmiineae</taxon>
        <taxon>Physalacriaceae</taxon>
        <taxon>Armillaria</taxon>
    </lineage>
</organism>
<protein>
    <submittedName>
        <fullName evidence="5">SET domain-containing protein</fullName>
    </submittedName>
</protein>
<accession>A0A2H3DSJ8</accession>
<keyword evidence="2" id="KW-0808">Transferase</keyword>